<dbReference type="PANTHER" id="PTHR11877">
    <property type="entry name" value="HYDROXYMETHYLGLUTARYL-COA SYNTHASE"/>
    <property type="match status" value="1"/>
</dbReference>
<dbReference type="PANTHER" id="PTHR11877:SF46">
    <property type="entry name" value="TYPE III POLYKETIDE SYNTHASE A"/>
    <property type="match status" value="1"/>
</dbReference>
<keyword evidence="2" id="KW-0808">Transferase</keyword>
<evidence type="ECO:0000256" key="1">
    <source>
        <dbReference type="ARBA" id="ARBA00005531"/>
    </source>
</evidence>
<proteinExistence type="inferred from homology"/>
<dbReference type="Gene3D" id="3.40.47.10">
    <property type="match status" value="1"/>
</dbReference>
<dbReference type="GO" id="GO:0016747">
    <property type="term" value="F:acyltransferase activity, transferring groups other than amino-acyl groups"/>
    <property type="evidence" value="ECO:0007669"/>
    <property type="project" value="InterPro"/>
</dbReference>
<protein>
    <submittedName>
        <fullName evidence="5">Predicted naringenin-chalcone synthase</fullName>
    </submittedName>
</protein>
<dbReference type="Pfam" id="PF02797">
    <property type="entry name" value="Chal_sti_synt_C"/>
    <property type="match status" value="1"/>
</dbReference>
<dbReference type="PIRSF" id="PIRSF000451">
    <property type="entry name" value="PKS_III"/>
    <property type="match status" value="1"/>
</dbReference>
<dbReference type="EMBL" id="CAADFX010000177">
    <property type="protein sequence ID" value="VFK62480.1"/>
    <property type="molecule type" value="Genomic_DNA"/>
</dbReference>
<organism evidence="5">
    <name type="scientific">Candidatus Kentrum sp. TUN</name>
    <dbReference type="NCBI Taxonomy" id="2126343"/>
    <lineage>
        <taxon>Bacteria</taxon>
        <taxon>Pseudomonadati</taxon>
        <taxon>Pseudomonadota</taxon>
        <taxon>Gammaproteobacteria</taxon>
        <taxon>Candidatus Kentrum</taxon>
    </lineage>
</organism>
<feature type="active site" description="Acyl-thioester intermediate" evidence="3">
    <location>
        <position position="171"/>
    </location>
</feature>
<dbReference type="InterPro" id="IPR016039">
    <property type="entry name" value="Thiolase-like"/>
</dbReference>
<dbReference type="AlphaFoldDB" id="A0A451A8X9"/>
<dbReference type="InterPro" id="IPR011141">
    <property type="entry name" value="Polyketide_synthase_type-III"/>
</dbReference>
<dbReference type="SUPFAM" id="SSF53901">
    <property type="entry name" value="Thiolase-like"/>
    <property type="match status" value="2"/>
</dbReference>
<sequence>MQPSVILSDFTPMRVSQAIPQEKLLKETANLFALVQSAIQRPQSQAAADRILAEAREMIQHYGVSSNQIKQREFNSMVNVDVTNGNNAVYPDVIPQPLQQPRGLPIEQRMEKFRQVANDLLEKHYTDCDEAPDDLIHVTATGYMSPSPVQQLVARKNWNDTIITHSYQMGCYGAFPGVRIAHGLMSTSFVLGRPKSRIDIFHTEYASLHLLDFYRLIPHKIVSMTLFGDGFIHYSVFSQDSFDAGRQNGLKILSIHERIIPDSEEEMTLGLEQNQFVMYLSPAVPAFIGEYIEAFVEDVVAMAGYRLGEIKDDLIFAIHPGGPKILEHIRERLHLTRQQMHYSWEVLYKKGNMASATVPYVWHAIVNDDTIPKGKLVLSMAFGPGLTACGMLMEKV</sequence>
<evidence type="ECO:0000256" key="3">
    <source>
        <dbReference type="PIRSR" id="PIRSR000451-1"/>
    </source>
</evidence>
<feature type="domain" description="Chalcone/stilbene synthase C-terminal" evidence="4">
    <location>
        <begin position="255"/>
        <end position="395"/>
    </location>
</feature>
<comment type="similarity">
    <text evidence="1">Belongs to the thiolase-like superfamily. Chalcone/stilbene synthases family.</text>
</comment>
<name>A0A451A8X9_9GAMM</name>
<dbReference type="GO" id="GO:0030639">
    <property type="term" value="P:polyketide biosynthetic process"/>
    <property type="evidence" value="ECO:0007669"/>
    <property type="project" value="TreeGrafter"/>
</dbReference>
<dbReference type="InterPro" id="IPR012328">
    <property type="entry name" value="Chalcone/stilbene_synt_C"/>
</dbReference>
<evidence type="ECO:0000256" key="2">
    <source>
        <dbReference type="ARBA" id="ARBA00022679"/>
    </source>
</evidence>
<evidence type="ECO:0000313" key="5">
    <source>
        <dbReference type="EMBL" id="VFK62480.1"/>
    </source>
</evidence>
<reference evidence="5" key="1">
    <citation type="submission" date="2019-02" db="EMBL/GenBank/DDBJ databases">
        <authorList>
            <person name="Gruber-Vodicka R. H."/>
            <person name="Seah K. B. B."/>
        </authorList>
    </citation>
    <scope>NUCLEOTIDE SEQUENCE</scope>
    <source>
        <strain evidence="5">BECK_BY1</strain>
    </source>
</reference>
<gene>
    <name evidence="5" type="ORF">BECKTUN1418D_GA0071000_11772</name>
</gene>
<evidence type="ECO:0000259" key="4">
    <source>
        <dbReference type="Pfam" id="PF02797"/>
    </source>
</evidence>
<accession>A0A451A8X9</accession>